<dbReference type="GO" id="GO:0009326">
    <property type="term" value="C:formate dehydrogenase complex"/>
    <property type="evidence" value="ECO:0007669"/>
    <property type="project" value="InterPro"/>
</dbReference>
<keyword evidence="9" id="KW-0249">Electron transport</keyword>
<evidence type="ECO:0000256" key="7">
    <source>
        <dbReference type="ARBA" id="ARBA00022692"/>
    </source>
</evidence>
<evidence type="ECO:0000256" key="5">
    <source>
        <dbReference type="ARBA" id="ARBA00022475"/>
    </source>
</evidence>
<dbReference type="STRING" id="75379.Tint_2957"/>
<evidence type="ECO:0000256" key="4">
    <source>
        <dbReference type="ARBA" id="ARBA00022448"/>
    </source>
</evidence>
<keyword evidence="4" id="KW-0813">Transport</keyword>
<dbReference type="GO" id="GO:0036397">
    <property type="term" value="F:formate dehydrogenase (quinone) activity"/>
    <property type="evidence" value="ECO:0007669"/>
    <property type="project" value="TreeGrafter"/>
</dbReference>
<dbReference type="KEGG" id="tin:Tint_2957"/>
<evidence type="ECO:0000256" key="14">
    <source>
        <dbReference type="SAM" id="Phobius"/>
    </source>
</evidence>
<accession>D5WZ94</accession>
<protein>
    <submittedName>
        <fullName evidence="17">Formate dehydrogenase, gamma subunit</fullName>
    </submittedName>
</protein>
<proteinExistence type="inferred from homology"/>
<evidence type="ECO:0000256" key="3">
    <source>
        <dbReference type="ARBA" id="ARBA00010747"/>
    </source>
</evidence>
<sequence>MFRVTSRFVAAFVAALALGLSVSLGASAALAADAPATLTPGPQTGTAQRADQAAAPPGASTIPGYLQQTNGERAQVQPGNNAPMWREIKQQAGFSSLPDPEAGVLIQPQTAYPGSAFTSAGEAWRQTRNLLLIPVGGWLLILALVGIGAFYLFRGQIRLEHKPTGRKIERFTPFERFMHWVLAFSFIALAVSGVVIMFGKFFLLPILGSAFFGWLTYALKTIHNFIGPLFGLSLVIVLLTFVRDNLPSKSDLAWLAKGGGLFGGGEAPSARFNAGEKIWFWVGVLFLGLLAVASGLVLDKLVPNFPYTRGAMQVAEIVHASATILFMAMAFGHIYIGTVGTEGALDGMRTGYVDESWAKQHHTLWLDAIKSGKIPAQRSGPNAQAPVPVIKPKA</sequence>
<keyword evidence="6" id="KW-0349">Heme</keyword>
<keyword evidence="15" id="KW-0732">Signal</keyword>
<evidence type="ECO:0000256" key="10">
    <source>
        <dbReference type="ARBA" id="ARBA00022989"/>
    </source>
</evidence>
<dbReference type="GO" id="GO:0009055">
    <property type="term" value="F:electron transfer activity"/>
    <property type="evidence" value="ECO:0007669"/>
    <property type="project" value="InterPro"/>
</dbReference>
<dbReference type="Pfam" id="PF01292">
    <property type="entry name" value="Ni_hydr_CYTB"/>
    <property type="match status" value="1"/>
</dbReference>
<dbReference type="PANTHER" id="PTHR30074">
    <property type="entry name" value="FORMATE DEHYDROGENASE, NITRATE-INDUCIBLE, CYTOCHROME B556 FDN SUBUNIT"/>
    <property type="match status" value="1"/>
</dbReference>
<feature type="region of interest" description="Disordered" evidence="13">
    <location>
        <begin position="375"/>
        <end position="394"/>
    </location>
</feature>
<evidence type="ECO:0000259" key="16">
    <source>
        <dbReference type="Pfam" id="PF01292"/>
    </source>
</evidence>
<feature type="transmembrane region" description="Helical" evidence="14">
    <location>
        <begin position="177"/>
        <end position="202"/>
    </location>
</feature>
<feature type="transmembrane region" description="Helical" evidence="14">
    <location>
        <begin position="222"/>
        <end position="242"/>
    </location>
</feature>
<evidence type="ECO:0000256" key="6">
    <source>
        <dbReference type="ARBA" id="ARBA00022617"/>
    </source>
</evidence>
<evidence type="ECO:0000256" key="11">
    <source>
        <dbReference type="ARBA" id="ARBA00023004"/>
    </source>
</evidence>
<dbReference type="GO" id="GO:0009061">
    <property type="term" value="P:anaerobic respiration"/>
    <property type="evidence" value="ECO:0007669"/>
    <property type="project" value="TreeGrafter"/>
</dbReference>
<dbReference type="GO" id="GO:0015944">
    <property type="term" value="P:formate oxidation"/>
    <property type="evidence" value="ECO:0007669"/>
    <property type="project" value="TreeGrafter"/>
</dbReference>
<dbReference type="InterPro" id="IPR051817">
    <property type="entry name" value="FDH_cytochrome_b556_subunit"/>
</dbReference>
<feature type="signal peptide" evidence="15">
    <location>
        <begin position="1"/>
        <end position="31"/>
    </location>
</feature>
<dbReference type="AlphaFoldDB" id="D5WZ94"/>
<evidence type="ECO:0000256" key="9">
    <source>
        <dbReference type="ARBA" id="ARBA00022982"/>
    </source>
</evidence>
<evidence type="ECO:0000256" key="12">
    <source>
        <dbReference type="ARBA" id="ARBA00023136"/>
    </source>
</evidence>
<feature type="transmembrane region" description="Helical" evidence="14">
    <location>
        <begin position="317"/>
        <end position="339"/>
    </location>
</feature>
<comment type="subcellular location">
    <subcellularLocation>
        <location evidence="2">Cell membrane</location>
        <topology evidence="2">Multi-pass membrane protein</topology>
    </subcellularLocation>
</comment>
<organism evidence="17">
    <name type="scientific">Thiomonas intermedia (strain K12)</name>
    <name type="common">Thiobacillus intermedius</name>
    <dbReference type="NCBI Taxonomy" id="75379"/>
    <lineage>
        <taxon>Bacteria</taxon>
        <taxon>Pseudomonadati</taxon>
        <taxon>Pseudomonadota</taxon>
        <taxon>Betaproteobacteria</taxon>
        <taxon>Burkholderiales</taxon>
        <taxon>Thiomonas</taxon>
    </lineage>
</organism>
<dbReference type="HOGENOM" id="CLU_047957_2_1_4"/>
<dbReference type="InterPro" id="IPR006471">
    <property type="entry name" value="Formate_DH_gsu"/>
</dbReference>
<dbReference type="eggNOG" id="COG2864">
    <property type="taxonomic scope" value="Bacteria"/>
</dbReference>
<dbReference type="InterPro" id="IPR016174">
    <property type="entry name" value="Di-haem_cyt_TM"/>
</dbReference>
<feature type="transmembrane region" description="Helical" evidence="14">
    <location>
        <begin position="278"/>
        <end position="297"/>
    </location>
</feature>
<feature type="chain" id="PRO_5003079720" evidence="15">
    <location>
        <begin position="32"/>
        <end position="394"/>
    </location>
</feature>
<keyword evidence="5" id="KW-1003">Cell membrane</keyword>
<dbReference type="Gene3D" id="1.20.950.20">
    <property type="entry name" value="Transmembrane di-heme cytochromes, Chain C"/>
    <property type="match status" value="1"/>
</dbReference>
<dbReference type="BioCyc" id="TINT75379:TINT_RS14815-MONOMER"/>
<keyword evidence="10 14" id="KW-1133">Transmembrane helix</keyword>
<dbReference type="GO" id="GO:0005886">
    <property type="term" value="C:plasma membrane"/>
    <property type="evidence" value="ECO:0007669"/>
    <property type="project" value="UniProtKB-SubCell"/>
</dbReference>
<evidence type="ECO:0000256" key="8">
    <source>
        <dbReference type="ARBA" id="ARBA00022723"/>
    </source>
</evidence>
<dbReference type="GO" id="GO:0022904">
    <property type="term" value="P:respiratory electron transport chain"/>
    <property type="evidence" value="ECO:0007669"/>
    <property type="project" value="InterPro"/>
</dbReference>
<keyword evidence="8" id="KW-0479">Metal-binding</keyword>
<name>D5WZ94_THIK1</name>
<dbReference type="SUPFAM" id="SSF81342">
    <property type="entry name" value="Transmembrane di-heme cytochromes"/>
    <property type="match status" value="1"/>
</dbReference>
<keyword evidence="12 14" id="KW-0472">Membrane</keyword>
<comment type="similarity">
    <text evidence="3">Belongs to the formate dehydrogenase gamma subunit family.</text>
</comment>
<evidence type="ECO:0000256" key="13">
    <source>
        <dbReference type="SAM" id="MobiDB-lite"/>
    </source>
</evidence>
<reference evidence="17" key="1">
    <citation type="submission" date="2010-04" db="EMBL/GenBank/DDBJ databases">
        <title>Complete sequence of Thiomonas intermedia K12.</title>
        <authorList>
            <consortium name="US DOE Joint Genome Institute"/>
            <person name="Lucas S."/>
            <person name="Copeland A."/>
            <person name="Lapidus A."/>
            <person name="Cheng J.-F."/>
            <person name="Bruce D."/>
            <person name="Goodwin L."/>
            <person name="Pitluck S."/>
            <person name="Davenport K."/>
            <person name="Detter J.C."/>
            <person name="Han C."/>
            <person name="Tapia R."/>
            <person name="Land M."/>
            <person name="Hauser L."/>
            <person name="Kyrpides N."/>
            <person name="Ovchinnikova G."/>
            <person name="Kerfeld C.A."/>
            <person name="Cannon G.C."/>
            <person name="Heinhorst S."/>
            <person name="Woyke T."/>
        </authorList>
    </citation>
    <scope>NUCLEOTIDE SEQUENCE [LARGE SCALE GENOMIC DNA]</scope>
    <source>
        <strain evidence="17">K12</strain>
    </source>
</reference>
<keyword evidence="7 14" id="KW-0812">Transmembrane</keyword>
<dbReference type="NCBIfam" id="TIGR01583">
    <property type="entry name" value="formate-DH-gamm"/>
    <property type="match status" value="1"/>
</dbReference>
<comment type="cofactor">
    <cofactor evidence="1">
        <name>heme</name>
        <dbReference type="ChEBI" id="CHEBI:30413"/>
    </cofactor>
</comment>
<gene>
    <name evidence="17" type="ordered locus">Tint_2957</name>
</gene>
<evidence type="ECO:0000256" key="1">
    <source>
        <dbReference type="ARBA" id="ARBA00001971"/>
    </source>
</evidence>
<evidence type="ECO:0000256" key="2">
    <source>
        <dbReference type="ARBA" id="ARBA00004651"/>
    </source>
</evidence>
<evidence type="ECO:0000256" key="15">
    <source>
        <dbReference type="SAM" id="SignalP"/>
    </source>
</evidence>
<dbReference type="PANTHER" id="PTHR30074:SF6">
    <property type="entry name" value="FORMATE DEHYDROGENASE GAMMA SUBUNIT"/>
    <property type="match status" value="1"/>
</dbReference>
<dbReference type="GO" id="GO:0046872">
    <property type="term" value="F:metal ion binding"/>
    <property type="evidence" value="ECO:0007669"/>
    <property type="project" value="UniProtKB-KW"/>
</dbReference>
<feature type="domain" description="Cytochrome b561 bacterial/Ni-hydrogenase" evidence="16">
    <location>
        <begin position="170"/>
        <end position="351"/>
    </location>
</feature>
<dbReference type="GO" id="GO:0008863">
    <property type="term" value="F:formate dehydrogenase (NAD+) activity"/>
    <property type="evidence" value="ECO:0007669"/>
    <property type="project" value="InterPro"/>
</dbReference>
<dbReference type="InterPro" id="IPR011577">
    <property type="entry name" value="Cyt_b561_bac/Ni-Hgenase"/>
</dbReference>
<feature type="region of interest" description="Disordered" evidence="13">
    <location>
        <begin position="40"/>
        <end position="62"/>
    </location>
</feature>
<keyword evidence="11" id="KW-0408">Iron</keyword>
<evidence type="ECO:0000313" key="17">
    <source>
        <dbReference type="EMBL" id="ADG32292.1"/>
    </source>
</evidence>
<feature type="transmembrane region" description="Helical" evidence="14">
    <location>
        <begin position="131"/>
        <end position="153"/>
    </location>
</feature>
<dbReference type="EMBL" id="CP002021">
    <property type="protein sequence ID" value="ADG32292.1"/>
    <property type="molecule type" value="Genomic_DNA"/>
</dbReference>